<feature type="compositionally biased region" description="Basic and acidic residues" evidence="1">
    <location>
        <begin position="26"/>
        <end position="45"/>
    </location>
</feature>
<dbReference type="Proteomes" id="UP000186817">
    <property type="component" value="Unassembled WGS sequence"/>
</dbReference>
<dbReference type="AlphaFoldDB" id="A0A1Q8ZJY6"/>
<reference evidence="2 3" key="1">
    <citation type="submission" date="2016-02" db="EMBL/GenBank/DDBJ databases">
        <title>Genome analysis of coral dinoflagellate symbionts highlights evolutionary adaptations to a symbiotic lifestyle.</title>
        <authorList>
            <person name="Aranda M."/>
            <person name="Li Y."/>
            <person name="Liew Y.J."/>
            <person name="Baumgarten S."/>
            <person name="Simakov O."/>
            <person name="Wilson M."/>
            <person name="Piel J."/>
            <person name="Ashoor H."/>
            <person name="Bougouffa S."/>
            <person name="Bajic V.B."/>
            <person name="Ryu T."/>
            <person name="Ravasi T."/>
            <person name="Bayer T."/>
            <person name="Micklem G."/>
            <person name="Kim H."/>
            <person name="Bhak J."/>
            <person name="Lajeunesse T.C."/>
            <person name="Voolstra C.R."/>
        </authorList>
    </citation>
    <scope>NUCLEOTIDE SEQUENCE [LARGE SCALE GENOMIC DNA]</scope>
    <source>
        <strain evidence="2 3">CCMP2467</strain>
    </source>
</reference>
<organism evidence="2 3">
    <name type="scientific">Symbiodinium microadriaticum</name>
    <name type="common">Dinoflagellate</name>
    <name type="synonym">Zooxanthella microadriatica</name>
    <dbReference type="NCBI Taxonomy" id="2951"/>
    <lineage>
        <taxon>Eukaryota</taxon>
        <taxon>Sar</taxon>
        <taxon>Alveolata</taxon>
        <taxon>Dinophyceae</taxon>
        <taxon>Suessiales</taxon>
        <taxon>Symbiodiniaceae</taxon>
        <taxon>Symbiodinium</taxon>
    </lineage>
</organism>
<protein>
    <submittedName>
        <fullName evidence="2">Uncharacterized protein</fullName>
    </submittedName>
</protein>
<feature type="region of interest" description="Disordered" evidence="1">
    <location>
        <begin position="1"/>
        <end position="45"/>
    </location>
</feature>
<name>A0A1Q8ZJY6_SYMMI</name>
<keyword evidence="3" id="KW-1185">Reference proteome</keyword>
<evidence type="ECO:0000256" key="1">
    <source>
        <dbReference type="SAM" id="MobiDB-lite"/>
    </source>
</evidence>
<sequence>APSTGFKSHVRDDKETNAAAEPVGDPQRELAAPHDAPKLEVRCSA</sequence>
<comment type="caution">
    <text evidence="2">The sequence shown here is derived from an EMBL/GenBank/DDBJ whole genome shotgun (WGS) entry which is preliminary data.</text>
</comment>
<accession>A0A1Q8ZJY6</accession>
<gene>
    <name evidence="2" type="ORF">AK812_SmicGene48913</name>
</gene>
<evidence type="ECO:0000313" key="2">
    <source>
        <dbReference type="EMBL" id="OLP27746.1"/>
    </source>
</evidence>
<dbReference type="EMBL" id="LSRX01009247">
    <property type="protein sequence ID" value="OLP27746.1"/>
    <property type="molecule type" value="Genomic_DNA"/>
</dbReference>
<feature type="non-terminal residue" evidence="2">
    <location>
        <position position="1"/>
    </location>
</feature>
<proteinExistence type="predicted"/>
<evidence type="ECO:0000313" key="3">
    <source>
        <dbReference type="Proteomes" id="UP000186817"/>
    </source>
</evidence>